<dbReference type="Gene3D" id="3.30.565.10">
    <property type="entry name" value="Histidine kinase-like ATPase, C-terminal domain"/>
    <property type="match status" value="1"/>
</dbReference>
<dbReference type="InterPro" id="IPR050640">
    <property type="entry name" value="Bact_2-comp_sensor_kinase"/>
</dbReference>
<feature type="transmembrane region" description="Helical" evidence="2">
    <location>
        <begin position="338"/>
        <end position="362"/>
    </location>
</feature>
<feature type="domain" description="Signal transduction histidine kinase internal region" evidence="4">
    <location>
        <begin position="455"/>
        <end position="534"/>
    </location>
</feature>
<proteinExistence type="predicted"/>
<dbReference type="Pfam" id="PF02518">
    <property type="entry name" value="HATPase_c"/>
    <property type="match status" value="1"/>
</dbReference>
<gene>
    <name evidence="5" type="ORF">QLS71_003745</name>
</gene>
<dbReference type="InterPro" id="IPR010559">
    <property type="entry name" value="Sig_transdc_His_kin_internal"/>
</dbReference>
<feature type="transmembrane region" description="Helical" evidence="2">
    <location>
        <begin position="305"/>
        <end position="326"/>
    </location>
</feature>
<evidence type="ECO:0000256" key="1">
    <source>
        <dbReference type="SAM" id="Coils"/>
    </source>
</evidence>
<feature type="transmembrane region" description="Helical" evidence="2">
    <location>
        <begin position="407"/>
        <end position="430"/>
    </location>
</feature>
<feature type="coiled-coil region" evidence="1">
    <location>
        <begin position="434"/>
        <end position="465"/>
    </location>
</feature>
<dbReference type="EMBL" id="CP155618">
    <property type="protein sequence ID" value="XBL15135.1"/>
    <property type="molecule type" value="Genomic_DNA"/>
</dbReference>
<organism evidence="5 6">
    <name type="scientific">Mariniflexile litorale</name>
    <dbReference type="NCBI Taxonomy" id="3045158"/>
    <lineage>
        <taxon>Bacteria</taxon>
        <taxon>Pseudomonadati</taxon>
        <taxon>Bacteroidota</taxon>
        <taxon>Flavobacteriia</taxon>
        <taxon>Flavobacteriales</taxon>
        <taxon>Flavobacteriaceae</taxon>
        <taxon>Mariniflexile</taxon>
    </lineage>
</organism>
<accession>A0AAU7EHX2</accession>
<keyword evidence="2" id="KW-0812">Transmembrane</keyword>
<feature type="domain" description="Histidine kinase/HSP90-like ATPase" evidence="3">
    <location>
        <begin position="553"/>
        <end position="630"/>
    </location>
</feature>
<dbReference type="Proteomes" id="UP001224325">
    <property type="component" value="Chromosome"/>
</dbReference>
<keyword evidence="1" id="KW-0175">Coiled coil</keyword>
<evidence type="ECO:0000313" key="6">
    <source>
        <dbReference type="Proteomes" id="UP001224325"/>
    </source>
</evidence>
<feature type="transmembrane region" description="Helical" evidence="2">
    <location>
        <begin position="273"/>
        <end position="293"/>
    </location>
</feature>
<dbReference type="PANTHER" id="PTHR34220:SF7">
    <property type="entry name" value="SENSOR HISTIDINE KINASE YPDA"/>
    <property type="match status" value="1"/>
</dbReference>
<evidence type="ECO:0000259" key="3">
    <source>
        <dbReference type="Pfam" id="PF02518"/>
    </source>
</evidence>
<protein>
    <submittedName>
        <fullName evidence="5">Histidine kinase</fullName>
    </submittedName>
</protein>
<evidence type="ECO:0000259" key="4">
    <source>
        <dbReference type="Pfam" id="PF06580"/>
    </source>
</evidence>
<keyword evidence="2" id="KW-0472">Membrane</keyword>
<keyword evidence="5" id="KW-0418">Kinase</keyword>
<dbReference type="RefSeq" id="WP_308990577.1">
    <property type="nucleotide sequence ID" value="NZ_CP155618.1"/>
</dbReference>
<dbReference type="PANTHER" id="PTHR34220">
    <property type="entry name" value="SENSOR HISTIDINE KINASE YPDA"/>
    <property type="match status" value="1"/>
</dbReference>
<evidence type="ECO:0000313" key="5">
    <source>
        <dbReference type="EMBL" id="XBL15135.1"/>
    </source>
</evidence>
<dbReference type="Pfam" id="PF06580">
    <property type="entry name" value="His_kinase"/>
    <property type="match status" value="1"/>
</dbReference>
<dbReference type="InterPro" id="IPR036890">
    <property type="entry name" value="HATPase_C_sf"/>
</dbReference>
<feature type="transmembrane region" description="Helical" evidence="2">
    <location>
        <begin position="374"/>
        <end position="395"/>
    </location>
</feature>
<dbReference type="GO" id="GO:0000155">
    <property type="term" value="F:phosphorelay sensor kinase activity"/>
    <property type="evidence" value="ECO:0007669"/>
    <property type="project" value="InterPro"/>
</dbReference>
<dbReference type="SUPFAM" id="SSF55874">
    <property type="entry name" value="ATPase domain of HSP90 chaperone/DNA topoisomerase II/histidine kinase"/>
    <property type="match status" value="1"/>
</dbReference>
<name>A0AAU7EHX2_9FLAO</name>
<keyword evidence="5" id="KW-0808">Transferase</keyword>
<reference evidence="5" key="1">
    <citation type="submission" date="2024-04" db="EMBL/GenBank/DDBJ databases">
        <title>Mariniflexile litorale, isolated from the shallow sediments of the Sea of Japan.</title>
        <authorList>
            <person name="Romanenko L."/>
            <person name="Isaeva M."/>
        </authorList>
    </citation>
    <scope>NUCLEOTIDE SEQUENCE [LARGE SCALE GENOMIC DNA]</scope>
    <source>
        <strain evidence="5">KMM 9835</strain>
    </source>
</reference>
<keyword evidence="6" id="KW-1185">Reference proteome</keyword>
<keyword evidence="2" id="KW-1133">Transmembrane helix</keyword>
<evidence type="ECO:0000256" key="2">
    <source>
        <dbReference type="SAM" id="Phobius"/>
    </source>
</evidence>
<dbReference type="GO" id="GO:0016020">
    <property type="term" value="C:membrane"/>
    <property type="evidence" value="ECO:0007669"/>
    <property type="project" value="InterPro"/>
</dbReference>
<dbReference type="KEGG" id="mlil:QLS71_003745"/>
<dbReference type="InterPro" id="IPR003594">
    <property type="entry name" value="HATPase_dom"/>
</dbReference>
<dbReference type="AlphaFoldDB" id="A0AAU7EHX2"/>
<sequence>MKKIILLLLIVIAIPIIVIEDTSKDYDYYGSNYPDLPKDENWEILKNTIFNSGFNQKMILQRHHGPVLISLHDASPKDSALVNRAILKLKTLFPYKKINYFEDFTGVGIGANYDEKNTIVKGYNLGGLESFAINLYFNDSLNINKNLSKKKEIETSIDREFTYLAGYKGEPNFSGLWKPKVYFDFKENTGINTETRIIEFGLIKVLACKNEFLGMLDMYEVYTANEERMDEIRFIFKKLYTPNIFTDFKTYLYKTYPWRYASNFLNKQKTAVLATWLGTSLIIILGLLGFGLLYKKSFKYSYLNYFLPILFFMITVLYGYKLYHFITVPTSFEHWRSYISIHVLFVIIGAFAALFLMLFDKYIIKCDMVFTTQLILKTGFTLLVCLSPLVVVYLLEGHHNSEWHQKMYQINPILLFMFAFTLGRSLLLYLDHFSENLVKQKDVELSKLKELNAQAEVNLLQSQINPHFLYNALNSIASLAQTDGVKTEKMALSLSDLFKYTINRKGEKESTLKDEVEMVKNYLDVEQIRFGDRLNFNIEVDKAIENMKIPMFLIQPLIENAIKHGISKTQNSGCISLIIKKVEDNIVIKVKDNGPDFPDGLVSGYGLQTVYDLLQLSYGGQAELSWQNTPEKQIMITINKMT</sequence>